<sequence>MSINNSNKRTGLIAQTYWGQDPRQNIPPTLKLRALPTPFAVQSVPSSLTKTVQVDGENAFPCRRCLQDGKMGDFMLLAPYDPWLGDSPYRQPGPIFVHSTPQCAPYKPDGLLPQQLRRRLISVRCFDSAHCLVSADVVQGDELMRVSAKMMENEKAEYIHLHYARPGCFAVRIDRA</sequence>
<protein>
    <submittedName>
        <fullName evidence="1">DUF1203 domain protein</fullName>
    </submittedName>
</protein>
<accession>A0A014MXJ2</accession>
<dbReference type="eggNOG" id="ENOG502SZWR">
    <property type="taxonomic scope" value="Eukaryota"/>
</dbReference>
<evidence type="ECO:0000313" key="2">
    <source>
        <dbReference type="Proteomes" id="UP000030151"/>
    </source>
</evidence>
<dbReference type="Proteomes" id="UP000030151">
    <property type="component" value="Unassembled WGS sequence"/>
</dbReference>
<comment type="caution">
    <text evidence="1">The sequence shown here is derived from an EMBL/GenBank/DDBJ whole genome shotgun (WGS) entry which is preliminary data.</text>
</comment>
<gene>
    <name evidence="1" type="ORF">X797_010687</name>
</gene>
<proteinExistence type="predicted"/>
<organism evidence="1 2">
    <name type="scientific">Metarhizium robertsii</name>
    <dbReference type="NCBI Taxonomy" id="568076"/>
    <lineage>
        <taxon>Eukaryota</taxon>
        <taxon>Fungi</taxon>
        <taxon>Dikarya</taxon>
        <taxon>Ascomycota</taxon>
        <taxon>Pezizomycotina</taxon>
        <taxon>Sordariomycetes</taxon>
        <taxon>Hypocreomycetidae</taxon>
        <taxon>Hypocreales</taxon>
        <taxon>Clavicipitaceae</taxon>
        <taxon>Metarhizium</taxon>
    </lineage>
</organism>
<name>A0A014MXJ2_9HYPO</name>
<dbReference type="AlphaFoldDB" id="A0A014MXJ2"/>
<dbReference type="HOGENOM" id="CLU_117181_0_0_1"/>
<dbReference type="Pfam" id="PF06718">
    <property type="entry name" value="DUF1203"/>
    <property type="match status" value="1"/>
</dbReference>
<dbReference type="InterPro" id="IPR009593">
    <property type="entry name" value="DUF1203"/>
</dbReference>
<evidence type="ECO:0000313" key="1">
    <source>
        <dbReference type="EMBL" id="EXU96187.1"/>
    </source>
</evidence>
<reference evidence="1 2" key="1">
    <citation type="submission" date="2014-02" db="EMBL/GenBank/DDBJ databases">
        <title>The genome sequence of the entomopathogenic fungus Metarhizium robertsii ARSEF 2575.</title>
        <authorList>
            <person name="Giuliano Garisto Donzelli B."/>
            <person name="Roe B.A."/>
            <person name="Macmil S.L."/>
            <person name="Krasnoff S.B."/>
            <person name="Gibson D.M."/>
        </authorList>
    </citation>
    <scope>NUCLEOTIDE SEQUENCE [LARGE SCALE GENOMIC DNA]</scope>
    <source>
        <strain evidence="1 2">ARSEF 2575</strain>
    </source>
</reference>
<dbReference type="OrthoDB" id="4167009at2759"/>
<dbReference type="EMBL" id="JELW01000053">
    <property type="protein sequence ID" value="EXU96187.1"/>
    <property type="molecule type" value="Genomic_DNA"/>
</dbReference>